<proteinExistence type="predicted"/>
<evidence type="ECO:0000313" key="2">
    <source>
        <dbReference type="Proteomes" id="UP000612899"/>
    </source>
</evidence>
<keyword evidence="2" id="KW-1185">Reference proteome</keyword>
<dbReference type="AlphaFoldDB" id="A0A8J3QGE6"/>
<reference evidence="1" key="1">
    <citation type="submission" date="2021-01" db="EMBL/GenBank/DDBJ databases">
        <title>Whole genome shotgun sequence of Rhizocola hellebori NBRC 109834.</title>
        <authorList>
            <person name="Komaki H."/>
            <person name="Tamura T."/>
        </authorList>
    </citation>
    <scope>NUCLEOTIDE SEQUENCE</scope>
    <source>
        <strain evidence="1">NBRC 109834</strain>
    </source>
</reference>
<protein>
    <submittedName>
        <fullName evidence="1">Uncharacterized protein</fullName>
    </submittedName>
</protein>
<name>A0A8J3QGE6_9ACTN</name>
<comment type="caution">
    <text evidence="1">The sequence shown here is derived from an EMBL/GenBank/DDBJ whole genome shotgun (WGS) entry which is preliminary data.</text>
</comment>
<sequence>MSAHVVHLTFECRRTSGTLGAITPGMDSRPIRAVEFVKLSELPGLGFSEKFVELPAPDGLPLAPM</sequence>
<organism evidence="1 2">
    <name type="scientific">Rhizocola hellebori</name>
    <dbReference type="NCBI Taxonomy" id="1392758"/>
    <lineage>
        <taxon>Bacteria</taxon>
        <taxon>Bacillati</taxon>
        <taxon>Actinomycetota</taxon>
        <taxon>Actinomycetes</taxon>
        <taxon>Micromonosporales</taxon>
        <taxon>Micromonosporaceae</taxon>
        <taxon>Rhizocola</taxon>
    </lineage>
</organism>
<dbReference type="Proteomes" id="UP000612899">
    <property type="component" value="Unassembled WGS sequence"/>
</dbReference>
<accession>A0A8J3QGE6</accession>
<evidence type="ECO:0000313" key="1">
    <source>
        <dbReference type="EMBL" id="GIH10081.1"/>
    </source>
</evidence>
<dbReference type="EMBL" id="BONY01000083">
    <property type="protein sequence ID" value="GIH10081.1"/>
    <property type="molecule type" value="Genomic_DNA"/>
</dbReference>
<dbReference type="RefSeq" id="WP_203913800.1">
    <property type="nucleotide sequence ID" value="NZ_BONY01000083.1"/>
</dbReference>
<gene>
    <name evidence="1" type="ORF">Rhe02_81480</name>
</gene>